<feature type="transmembrane region" description="Helical" evidence="7">
    <location>
        <begin position="764"/>
        <end position="789"/>
    </location>
</feature>
<dbReference type="PANTHER" id="PTHR30572:SF4">
    <property type="entry name" value="ABC TRANSPORTER PERMEASE YTRF"/>
    <property type="match status" value="1"/>
</dbReference>
<gene>
    <name evidence="9" type="ORF">ACFPZF_01775</name>
</gene>
<dbReference type="Proteomes" id="UP001596066">
    <property type="component" value="Unassembled WGS sequence"/>
</dbReference>
<evidence type="ECO:0000256" key="1">
    <source>
        <dbReference type="ARBA" id="ARBA00004651"/>
    </source>
</evidence>
<evidence type="ECO:0000313" key="9">
    <source>
        <dbReference type="EMBL" id="MFC5640083.1"/>
    </source>
</evidence>
<accession>A0ABW0V3N3</accession>
<dbReference type="InterPro" id="IPR050250">
    <property type="entry name" value="Macrolide_Exporter_MacB"/>
</dbReference>
<evidence type="ECO:0000256" key="6">
    <source>
        <dbReference type="ARBA" id="ARBA00038076"/>
    </source>
</evidence>
<keyword evidence="5 7" id="KW-0472">Membrane</keyword>
<feature type="transmembrane region" description="Helical" evidence="7">
    <location>
        <begin position="662"/>
        <end position="692"/>
    </location>
</feature>
<comment type="subcellular location">
    <subcellularLocation>
        <location evidence="1">Cell membrane</location>
        <topology evidence="1">Multi-pass membrane protein</topology>
    </subcellularLocation>
</comment>
<evidence type="ECO:0000256" key="4">
    <source>
        <dbReference type="ARBA" id="ARBA00022989"/>
    </source>
</evidence>
<keyword evidence="2" id="KW-1003">Cell membrane</keyword>
<comment type="similarity">
    <text evidence="6">Belongs to the ABC-4 integral membrane protein family.</text>
</comment>
<evidence type="ECO:0000256" key="3">
    <source>
        <dbReference type="ARBA" id="ARBA00022692"/>
    </source>
</evidence>
<reference evidence="10" key="1">
    <citation type="journal article" date="2019" name="Int. J. Syst. Evol. Microbiol.">
        <title>The Global Catalogue of Microorganisms (GCM) 10K type strain sequencing project: providing services to taxonomists for standard genome sequencing and annotation.</title>
        <authorList>
            <consortium name="The Broad Institute Genomics Platform"/>
            <consortium name="The Broad Institute Genome Sequencing Center for Infectious Disease"/>
            <person name="Wu L."/>
            <person name="Ma J."/>
        </authorList>
    </citation>
    <scope>NUCLEOTIDE SEQUENCE [LARGE SCALE GENOMIC DNA]</scope>
    <source>
        <strain evidence="10">CGMCC 4.1622</strain>
    </source>
</reference>
<dbReference type="Pfam" id="PF02687">
    <property type="entry name" value="FtsX"/>
    <property type="match status" value="1"/>
</dbReference>
<evidence type="ECO:0000256" key="2">
    <source>
        <dbReference type="ARBA" id="ARBA00022475"/>
    </source>
</evidence>
<feature type="transmembrane region" description="Helical" evidence="7">
    <location>
        <begin position="698"/>
        <end position="717"/>
    </location>
</feature>
<protein>
    <submittedName>
        <fullName evidence="9">FtsX-like permease family protein</fullName>
    </submittedName>
</protein>
<feature type="domain" description="ABC3 transporter permease C-terminal" evidence="8">
    <location>
        <begin position="621"/>
        <end position="727"/>
    </location>
</feature>
<evidence type="ECO:0000256" key="5">
    <source>
        <dbReference type="ARBA" id="ARBA00023136"/>
    </source>
</evidence>
<feature type="transmembrane region" description="Helical" evidence="7">
    <location>
        <begin position="620"/>
        <end position="642"/>
    </location>
</feature>
<comment type="caution">
    <text evidence="9">The sequence shown here is derived from an EMBL/GenBank/DDBJ whole genome shotgun (WGS) entry which is preliminary data.</text>
</comment>
<keyword evidence="4 7" id="KW-1133">Transmembrane helix</keyword>
<dbReference type="InterPro" id="IPR003838">
    <property type="entry name" value="ABC3_permease_C"/>
</dbReference>
<keyword evidence="10" id="KW-1185">Reference proteome</keyword>
<evidence type="ECO:0000313" key="10">
    <source>
        <dbReference type="Proteomes" id="UP001596066"/>
    </source>
</evidence>
<evidence type="ECO:0000256" key="7">
    <source>
        <dbReference type="SAM" id="Phobius"/>
    </source>
</evidence>
<dbReference type="EMBL" id="JBHSOC010000002">
    <property type="protein sequence ID" value="MFC5640083.1"/>
    <property type="molecule type" value="Genomic_DNA"/>
</dbReference>
<feature type="transmembrane region" description="Helical" evidence="7">
    <location>
        <begin position="891"/>
        <end position="914"/>
    </location>
</feature>
<name>A0ABW0V3N3_9ACTN</name>
<keyword evidence="3 7" id="KW-0812">Transmembrane</keyword>
<evidence type="ECO:0000259" key="8">
    <source>
        <dbReference type="Pfam" id="PF02687"/>
    </source>
</evidence>
<organism evidence="9 10">
    <name type="scientific">Kitasatospora cinereorecta</name>
    <dbReference type="NCBI Taxonomy" id="285560"/>
    <lineage>
        <taxon>Bacteria</taxon>
        <taxon>Bacillati</taxon>
        <taxon>Actinomycetota</taxon>
        <taxon>Actinomycetes</taxon>
        <taxon>Kitasatosporales</taxon>
        <taxon>Streptomycetaceae</taxon>
        <taxon>Kitasatospora</taxon>
    </lineage>
</organism>
<proteinExistence type="inferred from homology"/>
<feature type="transmembrane region" description="Helical" evidence="7">
    <location>
        <begin position="851"/>
        <end position="871"/>
    </location>
</feature>
<sequence>MILAQLLRRRGRTFALAAGILVAATSFTLLTSAVTTSRAETVGTVRANVRSAYDLLIRPPGATTPLEQQHGQVESNFLSGIFGGISMAQYQRIKDLPGVDVAAPVANIGYLQINSHLTLDVSAFLDSGARNQVLRIRPVLSTGLGSYPLADQYLYLTRDPIATVDAQRQGGLEPQLQLQHTGAKDYAVCWYFNWDHTGRPGGPYTNVDPFELHPLGPTAFTPDDRTRLTCESGQDKASVVLPIAYPVLLSAIDPTAESRLVGLDSAVTSGRMLNENDAPRTTTGSSTGGFNQPEVTVPVLLSARAMSAGTIAADIQRLNAADPSALPDQLNSPAAHAYVEGLPGTTVGTVHTDLASGFQNLDTSSASSSGTYWTVGPVDYRATPQGLVTLTRPAQSTDVWQSNSTTGGWVRLVPEENTGTQFRSVTRRPPSDCRGVLGRCVTVESNRTPSPALDFVGRYDTAKLRTFSALSSVPLETYQSPAVTGADAASRTALGGNPLLPDRNLGGYTSQPPTLLTTLSSLSAFTGSRLTPDAQATAPISAVRIRVAGVTGVDAASQARVNAVAAAIRDAYPSLEVDVTVGSSPVPQTIVLPGGVRVVEDWTTKGVALRILSAVDAKSAVLFVLVLVVCALFLGQAALASVRSRRTEIGTLRCVGWSAGEVFQLVLGELLVIGTAAGAAGALLAYALAAAFGLHASAAKAALVLPTAVLLALLAGLPPAWRATRLGPLDAVNPPVAAVRRARAVRSVPGLAARNLLRVPGRSLLGAAGLALGVAAFTVLLGVTLAFHGEVAGSLLGDAVVARARAVDFASVALSLLLGAAGAVDVLVLSQRERAADLAVLRACGWSSRELTRLALTEGVCLSTFGGALGAGTGLTVLANLGSGLLAGRALALTGAGLLATAAGVALVCCALLFPIRALSRLAPAGLLAADG</sequence>
<dbReference type="PANTHER" id="PTHR30572">
    <property type="entry name" value="MEMBRANE COMPONENT OF TRANSPORTER-RELATED"/>
    <property type="match status" value="1"/>
</dbReference>
<dbReference type="RefSeq" id="WP_346142227.1">
    <property type="nucleotide sequence ID" value="NZ_BAAAUA010000008.1"/>
</dbReference>
<feature type="transmembrane region" description="Helical" evidence="7">
    <location>
        <begin position="809"/>
        <end position="830"/>
    </location>
</feature>